<keyword evidence="3" id="KW-1185">Reference proteome</keyword>
<dbReference type="RefSeq" id="WP_270159795.1">
    <property type="nucleotide sequence ID" value="NZ_JAPNNL010000304.1"/>
</dbReference>
<dbReference type="Proteomes" id="UP001144036">
    <property type="component" value="Unassembled WGS sequence"/>
</dbReference>
<sequence length="314" mass="34863">MGTDPVDEDIRRHAERAHRNERLARRREALTAEIEEAEARLAGLEEEREAARSDVARLEGTTFAAFLATLTGGKEEKLARERLAAEAAGRQAESARSRLEWLRADLEGLTAELDELASAPADLAAALDRKERLLRESGDPRVMAELVPLTDDLAGAGAELRETEEALAEGDRSLEALEAVTAALGRARGASTFDLISQNTVAGFIKHGELGKADEAAWRAQRALDAFARELADLGITANPRLPDVEAPFAEVFFNHMAIDARRHRRVMETRKAVDSVVEWTRGMMEELRGRQETLRRRHEELQERRHRLLTPGG</sequence>
<accession>A0ABT4SNN6</accession>
<proteinExistence type="predicted"/>
<gene>
    <name evidence="2" type="ORF">OUY22_36035</name>
</gene>
<feature type="coiled-coil region" evidence="1">
    <location>
        <begin position="92"/>
        <end position="119"/>
    </location>
</feature>
<evidence type="ECO:0000256" key="1">
    <source>
        <dbReference type="SAM" id="Coils"/>
    </source>
</evidence>
<keyword evidence="1" id="KW-0175">Coiled coil</keyword>
<protein>
    <submittedName>
        <fullName evidence="2">Uncharacterized protein</fullName>
    </submittedName>
</protein>
<name>A0ABT4SNN6_9ACTN</name>
<comment type="caution">
    <text evidence="2">The sequence shown here is derived from an EMBL/GenBank/DDBJ whole genome shotgun (WGS) entry which is preliminary data.</text>
</comment>
<organism evidence="2 3">
    <name type="scientific">Nonomuraea corallina</name>
    <dbReference type="NCBI Taxonomy" id="2989783"/>
    <lineage>
        <taxon>Bacteria</taxon>
        <taxon>Bacillati</taxon>
        <taxon>Actinomycetota</taxon>
        <taxon>Actinomycetes</taxon>
        <taxon>Streptosporangiales</taxon>
        <taxon>Streptosporangiaceae</taxon>
        <taxon>Nonomuraea</taxon>
    </lineage>
</organism>
<evidence type="ECO:0000313" key="2">
    <source>
        <dbReference type="EMBL" id="MDA0638852.1"/>
    </source>
</evidence>
<evidence type="ECO:0000313" key="3">
    <source>
        <dbReference type="Proteomes" id="UP001144036"/>
    </source>
</evidence>
<reference evidence="2" key="1">
    <citation type="submission" date="2022-11" db="EMBL/GenBank/DDBJ databases">
        <title>Nonomuraea corallina sp. nov., a new species of the genus Nonomuraea isolated from sea side sediment in Thai sea.</title>
        <authorList>
            <person name="Ngamcharungchit C."/>
            <person name="Matsumoto A."/>
            <person name="Suriyachadkun C."/>
            <person name="Panbangred W."/>
            <person name="Inahashi Y."/>
            <person name="Intra B."/>
        </authorList>
    </citation>
    <scope>NUCLEOTIDE SEQUENCE</scope>
    <source>
        <strain evidence="2">MCN248</strain>
    </source>
</reference>
<dbReference type="EMBL" id="JAPNNL010000304">
    <property type="protein sequence ID" value="MDA0638852.1"/>
    <property type="molecule type" value="Genomic_DNA"/>
</dbReference>
<feature type="coiled-coil region" evidence="1">
    <location>
        <begin position="20"/>
        <end position="61"/>
    </location>
</feature>